<dbReference type="Gene3D" id="2.40.260.10">
    <property type="entry name" value="Sortase"/>
    <property type="match status" value="1"/>
</dbReference>
<dbReference type="CDD" id="cd05830">
    <property type="entry name" value="Sortase_E"/>
    <property type="match status" value="1"/>
</dbReference>
<reference evidence="2 3" key="1">
    <citation type="journal article" date="2016" name="Nat. Commun.">
        <title>Thousands of microbial genomes shed light on interconnected biogeochemical processes in an aquifer system.</title>
        <authorList>
            <person name="Anantharaman K."/>
            <person name="Brown C.T."/>
            <person name="Hug L.A."/>
            <person name="Sharon I."/>
            <person name="Castelle C.J."/>
            <person name="Probst A.J."/>
            <person name="Thomas B.C."/>
            <person name="Singh A."/>
            <person name="Wilkins M.J."/>
            <person name="Karaoz U."/>
            <person name="Brodie E.L."/>
            <person name="Williams K.H."/>
            <person name="Hubbard S.S."/>
            <person name="Banfield J.F."/>
        </authorList>
    </citation>
    <scope>NUCLEOTIDE SEQUENCE [LARGE SCALE GENOMIC DNA]</scope>
</reference>
<name>A0A1F8GBQ8_9BACT</name>
<dbReference type="GO" id="GO:0016787">
    <property type="term" value="F:hydrolase activity"/>
    <property type="evidence" value="ECO:0007669"/>
    <property type="project" value="UniProtKB-KW"/>
</dbReference>
<dbReference type="SUPFAM" id="SSF63817">
    <property type="entry name" value="Sortase"/>
    <property type="match status" value="1"/>
</dbReference>
<dbReference type="EMBL" id="MGKI01000011">
    <property type="protein sequence ID" value="OGN22470.1"/>
    <property type="molecule type" value="Genomic_DNA"/>
</dbReference>
<evidence type="ECO:0000256" key="1">
    <source>
        <dbReference type="ARBA" id="ARBA00022801"/>
    </source>
</evidence>
<dbReference type="InterPro" id="IPR005754">
    <property type="entry name" value="Sortase"/>
</dbReference>
<dbReference type="InterPro" id="IPR042003">
    <property type="entry name" value="Sortase_E"/>
</dbReference>
<dbReference type="NCBIfam" id="TIGR01076">
    <property type="entry name" value="sortase_fam"/>
    <property type="match status" value="1"/>
</dbReference>
<comment type="caution">
    <text evidence="2">The sequence shown here is derived from an EMBL/GenBank/DDBJ whole genome shotgun (WGS) entry which is preliminary data.</text>
</comment>
<dbReference type="InterPro" id="IPR023365">
    <property type="entry name" value="Sortase_dom-sf"/>
</dbReference>
<proteinExistence type="predicted"/>
<dbReference type="STRING" id="1802694.A2918_01770"/>
<sequence>MTLSLNKKDILKYVFIISIFLLVILFVFTVYDKISVLVDRAEYFIFPGKKIAEYEKLTSELIALYGSGRIEYYQAESGTDESSARAYPGGEVISREGVVSGNYIYIPSINISAPIVTGTSTDEKTILTQLKNGALMYPGSSLPGDGGSTVIIGHSSSNLPWQKYSSIFSSLPKLSKGDMVIINYNGRKYSYIVDGKIIGSVSVLSGQSIKGDLVLGTCWPIGTDEQRIIITASLAPST</sequence>
<accession>A0A1F8GBQ8</accession>
<organism evidence="2 3">
    <name type="scientific">Candidatus Yanofskybacteria bacterium RIFCSPLOWO2_01_FULL_42_49</name>
    <dbReference type="NCBI Taxonomy" id="1802694"/>
    <lineage>
        <taxon>Bacteria</taxon>
        <taxon>Candidatus Yanofskyibacteriota</taxon>
    </lineage>
</organism>
<gene>
    <name evidence="2" type="ORF">A2918_01770</name>
</gene>
<evidence type="ECO:0000313" key="3">
    <source>
        <dbReference type="Proteomes" id="UP000178227"/>
    </source>
</evidence>
<dbReference type="AlphaFoldDB" id="A0A1F8GBQ8"/>
<evidence type="ECO:0000313" key="2">
    <source>
        <dbReference type="EMBL" id="OGN22470.1"/>
    </source>
</evidence>
<dbReference type="Proteomes" id="UP000178227">
    <property type="component" value="Unassembled WGS sequence"/>
</dbReference>
<dbReference type="Pfam" id="PF04203">
    <property type="entry name" value="Sortase"/>
    <property type="match status" value="1"/>
</dbReference>
<evidence type="ECO:0008006" key="4">
    <source>
        <dbReference type="Google" id="ProtNLM"/>
    </source>
</evidence>
<protein>
    <recommendedName>
        <fullName evidence="4">Sortase</fullName>
    </recommendedName>
</protein>
<keyword evidence="1" id="KW-0378">Hydrolase</keyword>